<keyword evidence="3" id="KW-0378">Hydrolase</keyword>
<dbReference type="InterPro" id="IPR000064">
    <property type="entry name" value="NLP_P60_dom"/>
</dbReference>
<evidence type="ECO:0000313" key="6">
    <source>
        <dbReference type="Proteomes" id="UP000287394"/>
    </source>
</evidence>
<evidence type="ECO:0000256" key="2">
    <source>
        <dbReference type="ARBA" id="ARBA00022670"/>
    </source>
</evidence>
<sequence length="260" mass="28802">METSSAPSAFRRFLPALCYRFWQNTPARRRDWLGLCALLVLVFAFPIRTNIGRELTVALAVMVWAAGLALFWRSRAGRFVGIGLAVLTLFVALGPGRRPDVRSLRGEYVRSLRAYLGTKYVWGGENRLGIDCSGLVRAGMIDASFRRGIVTGDCALLRQSADLWWSDASAARLGEGYGGRTTPVCETQSLRELDYTRLRPGDIAVTDGGAHTMAYLGDRQWIEADPSAVVGDKVIQISPDGGRSAWLNVPMHILRWRRLT</sequence>
<evidence type="ECO:0000313" key="5">
    <source>
        <dbReference type="EMBL" id="BDI28553.1"/>
    </source>
</evidence>
<dbReference type="Gene3D" id="3.90.1720.10">
    <property type="entry name" value="endopeptidase domain like (from Nostoc punctiforme)"/>
    <property type="match status" value="1"/>
</dbReference>
<dbReference type="PROSITE" id="PS51935">
    <property type="entry name" value="NLPC_P60"/>
    <property type="match status" value="1"/>
</dbReference>
<accession>A0A402D397</accession>
<evidence type="ECO:0000256" key="1">
    <source>
        <dbReference type="ARBA" id="ARBA00007074"/>
    </source>
</evidence>
<dbReference type="Proteomes" id="UP000287394">
    <property type="component" value="Chromosome"/>
</dbReference>
<organism evidence="5 6">
    <name type="scientific">Capsulimonas corticalis</name>
    <dbReference type="NCBI Taxonomy" id="2219043"/>
    <lineage>
        <taxon>Bacteria</taxon>
        <taxon>Bacillati</taxon>
        <taxon>Armatimonadota</taxon>
        <taxon>Armatimonadia</taxon>
        <taxon>Capsulimonadales</taxon>
        <taxon>Capsulimonadaceae</taxon>
        <taxon>Capsulimonas</taxon>
    </lineage>
</organism>
<gene>
    <name evidence="5" type="ORF">CCAX7_006040</name>
</gene>
<dbReference type="InterPro" id="IPR038765">
    <property type="entry name" value="Papain-like_cys_pep_sf"/>
</dbReference>
<dbReference type="RefSeq" id="WP_119324009.1">
    <property type="nucleotide sequence ID" value="NZ_AP025739.1"/>
</dbReference>
<keyword evidence="6" id="KW-1185">Reference proteome</keyword>
<dbReference type="GO" id="GO:0006508">
    <property type="term" value="P:proteolysis"/>
    <property type="evidence" value="ECO:0007669"/>
    <property type="project" value="UniProtKB-KW"/>
</dbReference>
<dbReference type="EMBL" id="AP025739">
    <property type="protein sequence ID" value="BDI28553.1"/>
    <property type="molecule type" value="Genomic_DNA"/>
</dbReference>
<evidence type="ECO:0000256" key="3">
    <source>
        <dbReference type="ARBA" id="ARBA00022801"/>
    </source>
</evidence>
<protein>
    <submittedName>
        <fullName evidence="5">Uncharacterized protein</fullName>
    </submittedName>
</protein>
<dbReference type="AlphaFoldDB" id="A0A402D397"/>
<reference evidence="5 6" key="1">
    <citation type="journal article" date="2019" name="Int. J. Syst. Evol. Microbiol.">
        <title>Capsulimonas corticalis gen. nov., sp. nov., an aerobic capsulated bacterium, of a novel bacterial order, Capsulimonadales ord. nov., of the class Armatimonadia of the phylum Armatimonadetes.</title>
        <authorList>
            <person name="Li J."/>
            <person name="Kudo C."/>
            <person name="Tonouchi A."/>
        </authorList>
    </citation>
    <scope>NUCLEOTIDE SEQUENCE [LARGE SCALE GENOMIC DNA]</scope>
    <source>
        <strain evidence="5 6">AX-7</strain>
    </source>
</reference>
<name>A0A402D397_9BACT</name>
<dbReference type="Pfam" id="PF00877">
    <property type="entry name" value="NLPC_P60"/>
    <property type="match status" value="1"/>
</dbReference>
<keyword evidence="2" id="KW-0645">Protease</keyword>
<dbReference type="KEGG" id="ccot:CCAX7_006040"/>
<comment type="similarity">
    <text evidence="1">Belongs to the peptidase C40 family.</text>
</comment>
<evidence type="ECO:0000256" key="4">
    <source>
        <dbReference type="ARBA" id="ARBA00022807"/>
    </source>
</evidence>
<dbReference type="OrthoDB" id="9808890at2"/>
<dbReference type="SUPFAM" id="SSF54001">
    <property type="entry name" value="Cysteine proteinases"/>
    <property type="match status" value="1"/>
</dbReference>
<dbReference type="GO" id="GO:0008234">
    <property type="term" value="F:cysteine-type peptidase activity"/>
    <property type="evidence" value="ECO:0007669"/>
    <property type="project" value="UniProtKB-KW"/>
</dbReference>
<proteinExistence type="inferred from homology"/>
<keyword evidence="4" id="KW-0788">Thiol protease</keyword>